<dbReference type="PANTHER" id="PTHR13767:SF2">
    <property type="entry name" value="PSEUDOURIDYLATE SYNTHASE TRUB1"/>
    <property type="match status" value="1"/>
</dbReference>
<comment type="function">
    <text evidence="5">Responsible for synthesis of pseudouridine from uracil-55 in the psi GC loop of transfer RNAs.</text>
</comment>
<dbReference type="GO" id="GO:0003723">
    <property type="term" value="F:RNA binding"/>
    <property type="evidence" value="ECO:0007669"/>
    <property type="project" value="InterPro"/>
</dbReference>
<dbReference type="EC" id="5.4.99.25" evidence="5"/>
<accession>A0A523TBR9</accession>
<dbReference type="GO" id="GO:1990481">
    <property type="term" value="P:mRNA pseudouridine synthesis"/>
    <property type="evidence" value="ECO:0007669"/>
    <property type="project" value="TreeGrafter"/>
</dbReference>
<evidence type="ECO:0000256" key="3">
    <source>
        <dbReference type="ARBA" id="ARBA00022694"/>
    </source>
</evidence>
<comment type="catalytic activity">
    <reaction evidence="1 5">
        <text>uridine(55) in tRNA = pseudouridine(55) in tRNA</text>
        <dbReference type="Rhea" id="RHEA:42532"/>
        <dbReference type="Rhea" id="RHEA-COMP:10101"/>
        <dbReference type="Rhea" id="RHEA-COMP:10102"/>
        <dbReference type="ChEBI" id="CHEBI:65314"/>
        <dbReference type="ChEBI" id="CHEBI:65315"/>
        <dbReference type="EC" id="5.4.99.25"/>
    </reaction>
</comment>
<dbReference type="HAMAP" id="MF_01080">
    <property type="entry name" value="TruB_bact"/>
    <property type="match status" value="1"/>
</dbReference>
<dbReference type="InterPro" id="IPR036974">
    <property type="entry name" value="PUA_sf"/>
</dbReference>
<evidence type="ECO:0000259" key="6">
    <source>
        <dbReference type="Pfam" id="PF01509"/>
    </source>
</evidence>
<dbReference type="SUPFAM" id="SSF55120">
    <property type="entry name" value="Pseudouridine synthase"/>
    <property type="match status" value="1"/>
</dbReference>
<comment type="similarity">
    <text evidence="2 5">Belongs to the pseudouridine synthase TruB family. Type 1 subfamily.</text>
</comment>
<gene>
    <name evidence="5 8" type="primary">truB</name>
    <name evidence="8" type="ORF">E3J68_03765</name>
</gene>
<dbReference type="EMBL" id="SOJT01000168">
    <property type="protein sequence ID" value="TET27786.1"/>
    <property type="molecule type" value="Genomic_DNA"/>
</dbReference>
<evidence type="ECO:0000256" key="1">
    <source>
        <dbReference type="ARBA" id="ARBA00000385"/>
    </source>
</evidence>
<dbReference type="NCBIfam" id="TIGR00431">
    <property type="entry name" value="TruB"/>
    <property type="match status" value="1"/>
</dbReference>
<keyword evidence="3 5" id="KW-0819">tRNA processing</keyword>
<dbReference type="Pfam" id="PF01509">
    <property type="entry name" value="TruB_N"/>
    <property type="match status" value="1"/>
</dbReference>
<dbReference type="PROSITE" id="PS50890">
    <property type="entry name" value="PUA"/>
    <property type="match status" value="1"/>
</dbReference>
<dbReference type="SUPFAM" id="SSF88697">
    <property type="entry name" value="PUA domain-like"/>
    <property type="match status" value="1"/>
</dbReference>
<evidence type="ECO:0000256" key="4">
    <source>
        <dbReference type="ARBA" id="ARBA00023235"/>
    </source>
</evidence>
<evidence type="ECO:0000259" key="7">
    <source>
        <dbReference type="Pfam" id="PF16198"/>
    </source>
</evidence>
<dbReference type="InterPro" id="IPR015947">
    <property type="entry name" value="PUA-like_sf"/>
</dbReference>
<name>A0A523TBR9_UNCAE</name>
<keyword evidence="4 5" id="KW-0413">Isomerase</keyword>
<comment type="caution">
    <text evidence="8">The sequence shown here is derived from an EMBL/GenBank/DDBJ whole genome shotgun (WGS) entry which is preliminary data.</text>
</comment>
<dbReference type="Proteomes" id="UP000316517">
    <property type="component" value="Unassembled WGS sequence"/>
</dbReference>
<dbReference type="Gene3D" id="3.30.2350.10">
    <property type="entry name" value="Pseudouridine synthase"/>
    <property type="match status" value="1"/>
</dbReference>
<evidence type="ECO:0000313" key="8">
    <source>
        <dbReference type="EMBL" id="TET27786.1"/>
    </source>
</evidence>
<dbReference type="InterPro" id="IPR014780">
    <property type="entry name" value="tRNA_psdUridine_synth_TruB"/>
</dbReference>
<dbReference type="PANTHER" id="PTHR13767">
    <property type="entry name" value="TRNA-PSEUDOURIDINE SYNTHASE"/>
    <property type="match status" value="1"/>
</dbReference>
<sequence length="309" mass="34680">MNGLLLIDKPKGITSHDVVDRVRRIFYTRKVGHTGTLDPAATGLLLICIGKATRLTSFLQDLDKTYQGVMVFGLTTSSMDEETEILDEKDASSLDRDEVENLFTHLRGKITQTPPIFSAVHWKGERLYKLAREGLEPTPPPRQVEIYALSLLDFIEGRHPQVKFKIHCSKGTYIRSLCAEVGKHSGYGAYQASLRRTQIGPFLLEKAKTLEDLEKIMAGDRADRVLIGLRDALPHLPLVKVKKEAERVISWGRPLYISHLDDSPPDLDKGDRVRLCAPDGRLLAVAISLQKASHFSKDKVGFKYLRVLI</sequence>
<dbReference type="GO" id="GO:0031119">
    <property type="term" value="P:tRNA pseudouridine synthesis"/>
    <property type="evidence" value="ECO:0007669"/>
    <property type="project" value="UniProtKB-UniRule"/>
</dbReference>
<dbReference type="InterPro" id="IPR032819">
    <property type="entry name" value="TruB_C"/>
</dbReference>
<dbReference type="GO" id="GO:0160148">
    <property type="term" value="F:tRNA pseudouridine(55) synthase activity"/>
    <property type="evidence" value="ECO:0007669"/>
    <property type="project" value="UniProtKB-EC"/>
</dbReference>
<organism evidence="8 9">
    <name type="scientific">Aerophobetes bacterium</name>
    <dbReference type="NCBI Taxonomy" id="2030807"/>
    <lineage>
        <taxon>Bacteria</taxon>
        <taxon>Candidatus Aerophobota</taxon>
    </lineage>
</organism>
<feature type="active site" description="Nucleophile" evidence="5">
    <location>
        <position position="38"/>
    </location>
</feature>
<dbReference type="AlphaFoldDB" id="A0A523TBR9"/>
<reference evidence="8 9" key="1">
    <citation type="submission" date="2019-03" db="EMBL/GenBank/DDBJ databases">
        <title>Metabolic potential of uncultured bacteria and archaea associated with petroleum seepage in deep-sea sediments.</title>
        <authorList>
            <person name="Dong X."/>
            <person name="Hubert C."/>
        </authorList>
    </citation>
    <scope>NUCLEOTIDE SEQUENCE [LARGE SCALE GENOMIC DNA]</scope>
    <source>
        <strain evidence="8">E44_bin3</strain>
    </source>
</reference>
<feature type="domain" description="tRNA pseudouridylate synthase B C-terminal" evidence="7">
    <location>
        <begin position="175"/>
        <end position="218"/>
    </location>
</feature>
<feature type="domain" description="Pseudouridine synthase II N-terminal" evidence="6">
    <location>
        <begin position="23"/>
        <end position="174"/>
    </location>
</feature>
<proteinExistence type="inferred from homology"/>
<evidence type="ECO:0000256" key="5">
    <source>
        <dbReference type="HAMAP-Rule" id="MF_01080"/>
    </source>
</evidence>
<dbReference type="InterPro" id="IPR020103">
    <property type="entry name" value="PsdUridine_synth_cat_dom_sf"/>
</dbReference>
<dbReference type="Pfam" id="PF16198">
    <property type="entry name" value="TruB_C_2"/>
    <property type="match status" value="1"/>
</dbReference>
<protein>
    <recommendedName>
        <fullName evidence="5">tRNA pseudouridine synthase B</fullName>
        <ecNumber evidence="5">5.4.99.25</ecNumber>
    </recommendedName>
    <alternativeName>
        <fullName evidence="5">tRNA pseudouridine(55) synthase</fullName>
        <shortName evidence="5">Psi55 synthase</shortName>
    </alternativeName>
    <alternativeName>
        <fullName evidence="5">tRNA pseudouridylate synthase</fullName>
    </alternativeName>
    <alternativeName>
        <fullName evidence="5">tRNA-uridine isomerase</fullName>
    </alternativeName>
</protein>
<dbReference type="CDD" id="cd07953">
    <property type="entry name" value="PUA"/>
    <property type="match status" value="1"/>
</dbReference>
<evidence type="ECO:0000256" key="2">
    <source>
        <dbReference type="ARBA" id="ARBA00005642"/>
    </source>
</evidence>
<evidence type="ECO:0000313" key="9">
    <source>
        <dbReference type="Proteomes" id="UP000316517"/>
    </source>
</evidence>
<dbReference type="Gene3D" id="2.30.130.10">
    <property type="entry name" value="PUA domain"/>
    <property type="match status" value="1"/>
</dbReference>
<dbReference type="InterPro" id="IPR002501">
    <property type="entry name" value="PsdUridine_synth_N"/>
</dbReference>
<dbReference type="CDD" id="cd02573">
    <property type="entry name" value="PseudoU_synth_EcTruB"/>
    <property type="match status" value="1"/>
</dbReference>